<feature type="region of interest" description="Disordered" evidence="1">
    <location>
        <begin position="52"/>
        <end position="74"/>
    </location>
</feature>
<dbReference type="Proteomes" id="UP001314169">
    <property type="component" value="Chromosome 3"/>
</dbReference>
<evidence type="ECO:0000256" key="1">
    <source>
        <dbReference type="SAM" id="MobiDB-lite"/>
    </source>
</evidence>
<organism evidence="2 3">
    <name type="scientific">Pipistrellus nathusii</name>
    <name type="common">Nathusius' pipistrelle</name>
    <dbReference type="NCBI Taxonomy" id="59473"/>
    <lineage>
        <taxon>Eukaryota</taxon>
        <taxon>Metazoa</taxon>
        <taxon>Chordata</taxon>
        <taxon>Craniata</taxon>
        <taxon>Vertebrata</taxon>
        <taxon>Euteleostomi</taxon>
        <taxon>Mammalia</taxon>
        <taxon>Eutheria</taxon>
        <taxon>Laurasiatheria</taxon>
        <taxon>Chiroptera</taxon>
        <taxon>Yangochiroptera</taxon>
        <taxon>Vespertilionidae</taxon>
        <taxon>Pipistrellus</taxon>
    </lineage>
</organism>
<gene>
    <name evidence="2" type="ORF">MPIPNATIZW_LOCUS12351</name>
</gene>
<evidence type="ECO:0000313" key="3">
    <source>
        <dbReference type="Proteomes" id="UP001314169"/>
    </source>
</evidence>
<proteinExistence type="predicted"/>
<protein>
    <submittedName>
        <fullName evidence="2">Uncharacterized protein</fullName>
    </submittedName>
</protein>
<dbReference type="EMBL" id="OY882860">
    <property type="protein sequence ID" value="CAK6444045.1"/>
    <property type="molecule type" value="Genomic_DNA"/>
</dbReference>
<name>A0ABP0A0M6_PIPNA</name>
<accession>A0ABP0A0M6</accession>
<evidence type="ECO:0000313" key="2">
    <source>
        <dbReference type="EMBL" id="CAK6444045.1"/>
    </source>
</evidence>
<sequence length="128" mass="13225">MGGHPSAREQRGSPPLWGLSLLSVRLVGPGLPAVADGVSPGLAGLHACQQVPPSPHAHLSGTEAEPAHPAPPPRAPPVCQSILLCLWRRVPAAGLAACDCVDSQCWARSLGCPVLPVLSLVCVFLRNK</sequence>
<reference evidence="2" key="1">
    <citation type="submission" date="2023-12" db="EMBL/GenBank/DDBJ databases">
        <authorList>
            <person name="Brown T."/>
        </authorList>
    </citation>
    <scope>NUCLEOTIDE SEQUENCE</scope>
</reference>
<keyword evidence="3" id="KW-1185">Reference proteome</keyword>